<evidence type="ECO:0000313" key="3">
    <source>
        <dbReference type="Proteomes" id="UP001165283"/>
    </source>
</evidence>
<dbReference type="Proteomes" id="UP001165283">
    <property type="component" value="Unassembled WGS sequence"/>
</dbReference>
<proteinExistence type="predicted"/>
<protein>
    <submittedName>
        <fullName evidence="2">Nitroreductase</fullName>
    </submittedName>
</protein>
<dbReference type="EMBL" id="JAGSOV010000006">
    <property type="protein sequence ID" value="MCO1653819.1"/>
    <property type="molecule type" value="Genomic_DNA"/>
</dbReference>
<reference evidence="2" key="1">
    <citation type="submission" date="2021-04" db="EMBL/GenBank/DDBJ databases">
        <title>Pseudonocardia sp. nov., isolated from sandy soil of mangrove forest.</title>
        <authorList>
            <person name="Zan Z."/>
            <person name="Huang R."/>
            <person name="Liu W."/>
        </authorList>
    </citation>
    <scope>NUCLEOTIDE SEQUENCE</scope>
    <source>
        <strain evidence="2">S2-4</strain>
    </source>
</reference>
<dbReference type="PANTHER" id="PTHR23026">
    <property type="entry name" value="NADPH NITROREDUCTASE"/>
    <property type="match status" value="1"/>
</dbReference>
<dbReference type="InterPro" id="IPR000415">
    <property type="entry name" value="Nitroreductase-like"/>
</dbReference>
<accession>A0ABT0ZT03</accession>
<sequence>MDEAPTALGLTPAQTADVLAAAGRAPSPGNSQPWRFRVEPGAITLLADRGRRMPATDPDDRELRLACGAALYTLRLALHGHGVRPLVTVLPDRGRPDVIAVVRHGGHRPATPGERRLIEAVRRRRTDPHPFADTPVTAPEQYALRRAAQDEGAWLQVLDGAAERRSVRGLAAAARHEQLAGAPDDAWARRDVSGAGPAEGHQSEPLLAVLTAHLSGHAADVQAGQALQKVLLTATAEGLSASLLSQVVEVARTRERLRRLVHGTRAPHAVLRIGRGWPVVATPRRPVADLIASGPEPAAAG</sequence>
<evidence type="ECO:0000256" key="1">
    <source>
        <dbReference type="SAM" id="MobiDB-lite"/>
    </source>
</evidence>
<gene>
    <name evidence="2" type="ORF">KDL28_02000</name>
</gene>
<feature type="region of interest" description="Disordered" evidence="1">
    <location>
        <begin position="178"/>
        <end position="201"/>
    </location>
</feature>
<comment type="caution">
    <text evidence="2">The sequence shown here is derived from an EMBL/GenBank/DDBJ whole genome shotgun (WGS) entry which is preliminary data.</text>
</comment>
<organism evidence="2 3">
    <name type="scientific">Pseudonocardia humida</name>
    <dbReference type="NCBI Taxonomy" id="2800819"/>
    <lineage>
        <taxon>Bacteria</taxon>
        <taxon>Bacillati</taxon>
        <taxon>Actinomycetota</taxon>
        <taxon>Actinomycetes</taxon>
        <taxon>Pseudonocardiales</taxon>
        <taxon>Pseudonocardiaceae</taxon>
        <taxon>Pseudonocardia</taxon>
    </lineage>
</organism>
<dbReference type="RefSeq" id="WP_252435414.1">
    <property type="nucleotide sequence ID" value="NZ_JAGSOV010000006.1"/>
</dbReference>
<dbReference type="Gene3D" id="3.40.109.10">
    <property type="entry name" value="NADH Oxidase"/>
    <property type="match status" value="2"/>
</dbReference>
<name>A0ABT0ZT03_9PSEU</name>
<dbReference type="SUPFAM" id="SSF55469">
    <property type="entry name" value="FMN-dependent nitroreductase-like"/>
    <property type="match status" value="2"/>
</dbReference>
<keyword evidence="3" id="KW-1185">Reference proteome</keyword>
<evidence type="ECO:0000313" key="2">
    <source>
        <dbReference type="EMBL" id="MCO1653819.1"/>
    </source>
</evidence>
<dbReference type="InterPro" id="IPR050627">
    <property type="entry name" value="Nitroreductase/BluB"/>
</dbReference>
<dbReference type="PANTHER" id="PTHR23026:SF123">
    <property type="entry name" value="NAD(P)H NITROREDUCTASE RV3131-RELATED"/>
    <property type="match status" value="1"/>
</dbReference>